<dbReference type="FunFam" id="1.10.10.10:FF:000001">
    <property type="entry name" value="LysR family transcriptional regulator"/>
    <property type="match status" value="1"/>
</dbReference>
<evidence type="ECO:0000313" key="6">
    <source>
        <dbReference type="EMBL" id="XDK26980.1"/>
    </source>
</evidence>
<proteinExistence type="inferred from homology"/>
<keyword evidence="3" id="KW-0238">DNA-binding</keyword>
<name>A0AB39HK88_9VIBR</name>
<gene>
    <name evidence="6" type="ORF">AB0763_14485</name>
</gene>
<dbReference type="GO" id="GO:0043565">
    <property type="term" value="F:sequence-specific DNA binding"/>
    <property type="evidence" value="ECO:0007669"/>
    <property type="project" value="TreeGrafter"/>
</dbReference>
<dbReference type="GO" id="GO:0003700">
    <property type="term" value="F:DNA-binding transcription factor activity"/>
    <property type="evidence" value="ECO:0007669"/>
    <property type="project" value="InterPro"/>
</dbReference>
<dbReference type="SUPFAM" id="SSF53850">
    <property type="entry name" value="Periplasmic binding protein-like II"/>
    <property type="match status" value="1"/>
</dbReference>
<sequence>MDKLHTIQVFIEVANLRGFSAAAEKLGLSAPVVTRSIAELEGRLGAKLFNRTTRHVRLTQAGVRFLQDAKRVVDDLAEAEAAVKGIYTKPSGTLSVTAPVVFGEKHVMPIVTEYLDRYPDVSVKAMFYDRVTSLVEDDLDVAIRIGHLEDSSLYAVNVGEVRQITCGSPRYFEQHGTPTTPEDLVHHKLIHPVTTGNVNQWPFYHQGKKLLVKFEPRLRCNQIGSALNAAILGQGITRLLSYQVVEEIDAGRLQPILVDFEAPPIPINVVHLEGRRVNAKTRLFIDLACERLRENRFIHF</sequence>
<keyword evidence="2" id="KW-0805">Transcription regulation</keyword>
<dbReference type="InterPro" id="IPR036388">
    <property type="entry name" value="WH-like_DNA-bd_sf"/>
</dbReference>
<protein>
    <submittedName>
        <fullName evidence="6">LysR substrate-binding domain-containing protein</fullName>
    </submittedName>
</protein>
<dbReference type="Pfam" id="PF00126">
    <property type="entry name" value="HTH_1"/>
    <property type="match status" value="1"/>
</dbReference>
<feature type="domain" description="HTH lysR-type" evidence="5">
    <location>
        <begin position="1"/>
        <end position="59"/>
    </location>
</feature>
<dbReference type="GO" id="GO:0006351">
    <property type="term" value="P:DNA-templated transcription"/>
    <property type="evidence" value="ECO:0007669"/>
    <property type="project" value="TreeGrafter"/>
</dbReference>
<dbReference type="PANTHER" id="PTHR30537">
    <property type="entry name" value="HTH-TYPE TRANSCRIPTIONAL REGULATOR"/>
    <property type="match status" value="1"/>
</dbReference>
<dbReference type="PANTHER" id="PTHR30537:SF5">
    <property type="entry name" value="HTH-TYPE TRANSCRIPTIONAL ACTIVATOR TTDR-RELATED"/>
    <property type="match status" value="1"/>
</dbReference>
<dbReference type="RefSeq" id="WP_306099894.1">
    <property type="nucleotide sequence ID" value="NZ_CP162602.1"/>
</dbReference>
<organism evidence="6">
    <name type="scientific">Vibrio sp. HB236076</name>
    <dbReference type="NCBI Taxonomy" id="3232307"/>
    <lineage>
        <taxon>Bacteria</taxon>
        <taxon>Pseudomonadati</taxon>
        <taxon>Pseudomonadota</taxon>
        <taxon>Gammaproteobacteria</taxon>
        <taxon>Vibrionales</taxon>
        <taxon>Vibrionaceae</taxon>
        <taxon>Vibrio</taxon>
    </lineage>
</organism>
<dbReference type="InterPro" id="IPR005119">
    <property type="entry name" value="LysR_subst-bd"/>
</dbReference>
<dbReference type="SUPFAM" id="SSF46785">
    <property type="entry name" value="Winged helix' DNA-binding domain"/>
    <property type="match status" value="1"/>
</dbReference>
<dbReference type="EMBL" id="CP162602">
    <property type="protein sequence ID" value="XDK26980.1"/>
    <property type="molecule type" value="Genomic_DNA"/>
</dbReference>
<reference evidence="6" key="1">
    <citation type="submission" date="2024-07" db="EMBL/GenBank/DDBJ databases">
        <title>Genome Analysis of a Potential Novel Vibrio Species Secreting pH- and Thermo-stable Alginate Lyase and its Application in Producing Alginate Oligosaccharides.</title>
        <authorList>
            <person name="Huang H."/>
            <person name="Bao K."/>
        </authorList>
    </citation>
    <scope>NUCLEOTIDE SEQUENCE</scope>
    <source>
        <strain evidence="6">HB236076</strain>
        <plasmid evidence="6">p-HB236076</plasmid>
    </source>
</reference>
<dbReference type="PROSITE" id="PS50931">
    <property type="entry name" value="HTH_LYSR"/>
    <property type="match status" value="1"/>
</dbReference>
<geneLocation type="plasmid" evidence="6">
    <name>p-HB236076</name>
</geneLocation>
<dbReference type="CDD" id="cd08471">
    <property type="entry name" value="PBP2_CrgA_like_2"/>
    <property type="match status" value="1"/>
</dbReference>
<keyword evidence="4" id="KW-0804">Transcription</keyword>
<dbReference type="InterPro" id="IPR000847">
    <property type="entry name" value="LysR_HTH_N"/>
</dbReference>
<dbReference type="InterPro" id="IPR036390">
    <property type="entry name" value="WH_DNA-bd_sf"/>
</dbReference>
<keyword evidence="6" id="KW-0614">Plasmid</keyword>
<dbReference type="Pfam" id="PF03466">
    <property type="entry name" value="LysR_substrate"/>
    <property type="match status" value="1"/>
</dbReference>
<dbReference type="InterPro" id="IPR058163">
    <property type="entry name" value="LysR-type_TF_proteobact-type"/>
</dbReference>
<comment type="similarity">
    <text evidence="1">Belongs to the LysR transcriptional regulatory family.</text>
</comment>
<evidence type="ECO:0000256" key="3">
    <source>
        <dbReference type="ARBA" id="ARBA00023125"/>
    </source>
</evidence>
<dbReference type="AlphaFoldDB" id="A0AB39HK88"/>
<dbReference type="KEGG" id="vih:AB0763_14485"/>
<dbReference type="Gene3D" id="3.40.190.290">
    <property type="match status" value="1"/>
</dbReference>
<evidence type="ECO:0000256" key="2">
    <source>
        <dbReference type="ARBA" id="ARBA00023015"/>
    </source>
</evidence>
<dbReference type="Gene3D" id="1.10.10.10">
    <property type="entry name" value="Winged helix-like DNA-binding domain superfamily/Winged helix DNA-binding domain"/>
    <property type="match status" value="1"/>
</dbReference>
<dbReference type="PRINTS" id="PR00039">
    <property type="entry name" value="HTHLYSR"/>
</dbReference>
<accession>A0AB39HK88</accession>
<evidence type="ECO:0000259" key="5">
    <source>
        <dbReference type="PROSITE" id="PS50931"/>
    </source>
</evidence>
<evidence type="ECO:0000256" key="4">
    <source>
        <dbReference type="ARBA" id="ARBA00023163"/>
    </source>
</evidence>
<evidence type="ECO:0000256" key="1">
    <source>
        <dbReference type="ARBA" id="ARBA00009437"/>
    </source>
</evidence>